<name>C7RGT1_ANAPD</name>
<evidence type="ECO:0008006" key="3">
    <source>
        <dbReference type="Google" id="ProtNLM"/>
    </source>
</evidence>
<dbReference type="InterPro" id="IPR012902">
    <property type="entry name" value="N_methyl_site"/>
</dbReference>
<dbReference type="RefSeq" id="WP_015777602.1">
    <property type="nucleotide sequence ID" value="NC_013171.1"/>
</dbReference>
<organism evidence="1 2">
    <name type="scientific">Anaerococcus prevotii (strain ATCC 9321 / DSM 20548 / JCM 6508 / NCTC 11806 / PC1)</name>
    <name type="common">Peptostreptococcus prevotii</name>
    <name type="synonym">Peptococcus prevotii</name>
    <dbReference type="NCBI Taxonomy" id="525919"/>
    <lineage>
        <taxon>Bacteria</taxon>
        <taxon>Bacillati</taxon>
        <taxon>Bacillota</taxon>
        <taxon>Tissierellia</taxon>
        <taxon>Tissierellales</taxon>
        <taxon>Peptoniphilaceae</taxon>
        <taxon>Anaerococcus</taxon>
    </lineage>
</organism>
<dbReference type="NCBIfam" id="TIGR02532">
    <property type="entry name" value="IV_pilin_GFxxxE"/>
    <property type="match status" value="1"/>
</dbReference>
<dbReference type="Pfam" id="PF07963">
    <property type="entry name" value="N_methyl"/>
    <property type="match status" value="1"/>
</dbReference>
<keyword evidence="2" id="KW-1185">Reference proteome</keyword>
<evidence type="ECO:0000313" key="1">
    <source>
        <dbReference type="EMBL" id="ACV28692.1"/>
    </source>
</evidence>
<dbReference type="STRING" id="525919.Apre_0653"/>
<dbReference type="PROSITE" id="PS00409">
    <property type="entry name" value="PROKAR_NTER_METHYL"/>
    <property type="match status" value="1"/>
</dbReference>
<protein>
    <recommendedName>
        <fullName evidence="3">Prepilin-type N-terminal cleavage/methylation domain-containing protein</fullName>
    </recommendedName>
</protein>
<reference evidence="1 2" key="1">
    <citation type="journal article" date="2009" name="Stand. Genomic Sci.">
        <title>Complete genome sequence of Anaerococcus prevotii type strain (PC1).</title>
        <authorList>
            <person name="Labutti K."/>
            <person name="Pukall R."/>
            <person name="Steenblock K."/>
            <person name="Glavina Del Rio T."/>
            <person name="Tice H."/>
            <person name="Copeland A."/>
            <person name="Cheng J.F."/>
            <person name="Lucas S."/>
            <person name="Chen F."/>
            <person name="Nolan M."/>
            <person name="Bruce D."/>
            <person name="Goodwin L."/>
            <person name="Pitluck S."/>
            <person name="Ivanova N."/>
            <person name="Mavromatis K."/>
            <person name="Ovchinnikova G."/>
            <person name="Pati A."/>
            <person name="Chen A."/>
            <person name="Palaniappan K."/>
            <person name="Land M."/>
            <person name="Hauser L."/>
            <person name="Chang Y.J."/>
            <person name="Jeffries C.D."/>
            <person name="Chain P."/>
            <person name="Saunders E."/>
            <person name="Brettin T."/>
            <person name="Detter J.C."/>
            <person name="Han C."/>
            <person name="Goker M."/>
            <person name="Bristow J."/>
            <person name="Eisen J.A."/>
            <person name="Markowitz V."/>
            <person name="Hugenholtz P."/>
            <person name="Kyrpides N.C."/>
            <person name="Klenk H.P."/>
            <person name="Lapidus A."/>
        </authorList>
    </citation>
    <scope>NUCLEOTIDE SEQUENCE [LARGE SCALE GENOMIC DNA]</scope>
    <source>
        <strain evidence="2">ATCC 9321 / DSM 20548 / JCM 6508 / NCTC 11806 / PC1</strain>
    </source>
</reference>
<gene>
    <name evidence="1" type="ordered locus">Apre_0653</name>
</gene>
<evidence type="ECO:0000313" key="2">
    <source>
        <dbReference type="Proteomes" id="UP000002294"/>
    </source>
</evidence>
<sequence>MKKGFTLIELLVSIAIASLLIGALSMVFSLNVGFLNKEYIDEKDYKNASHAALYIEDKIRRAHKIVKTEDDNCNFTLYISEYEQSRHKFVESAYRFSLENGNVLYAYIYNTDKFSEREGKVRICEIDDLYLYYNDEDEDNKYIEMNIDSSSTSIKTFINLGRRL</sequence>
<accession>C7RGT1</accession>
<dbReference type="eggNOG" id="ENOG50347C5">
    <property type="taxonomic scope" value="Bacteria"/>
</dbReference>
<dbReference type="HOGENOM" id="CLU_1615606_0_0_9"/>
<dbReference type="EMBL" id="CP001708">
    <property type="protein sequence ID" value="ACV28692.1"/>
    <property type="molecule type" value="Genomic_DNA"/>
</dbReference>
<dbReference type="AlphaFoldDB" id="C7RGT1"/>
<dbReference type="OrthoDB" id="9912042at2"/>
<proteinExistence type="predicted"/>
<dbReference type="Proteomes" id="UP000002294">
    <property type="component" value="Chromosome"/>
</dbReference>
<dbReference type="KEGG" id="apr:Apre_0653"/>